<feature type="transmembrane region" description="Helical" evidence="1">
    <location>
        <begin position="168"/>
        <end position="188"/>
    </location>
</feature>
<accession>A0A176S335</accession>
<sequence>MAVCVLSVTLVWLLYDTAFEGQQERLVETAQSQARLIEAIAHFNAKHNPCDMPGGTFVATLSQIIDAHEHYKGFGETGEFTLARREGEQIVFLLRHRHFDLENPQPVSFKSHLAEPMRQALLGRAGTMIGLDYRGEWVLAAYEPVPLLKLGIVAKIDMAEIRAPFIRMGWIAMAISLLIIVAAIWAFLRIVDPIIIRMIKTKTYLRTILEYSNQLTERLSSIVDSLPVIPYTCKAEGDFVATYVGKNIKEVTGYE</sequence>
<keyword evidence="2" id="KW-0808">Transferase</keyword>
<evidence type="ECO:0000256" key="1">
    <source>
        <dbReference type="SAM" id="Phobius"/>
    </source>
</evidence>
<dbReference type="AlphaFoldDB" id="A0A176S335"/>
<keyword evidence="1" id="KW-1133">Transmembrane helix</keyword>
<keyword evidence="2" id="KW-0418">Kinase</keyword>
<name>A0A176S335_9GAMM</name>
<keyword evidence="1" id="KW-0472">Membrane</keyword>
<gene>
    <name evidence="2" type="ORF">THIOM_001865</name>
</gene>
<dbReference type="EMBL" id="LUTY01001015">
    <property type="protein sequence ID" value="OAD22336.1"/>
    <property type="molecule type" value="Genomic_DNA"/>
</dbReference>
<keyword evidence="1" id="KW-0812">Transmembrane</keyword>
<dbReference type="GO" id="GO:0016301">
    <property type="term" value="F:kinase activity"/>
    <property type="evidence" value="ECO:0007669"/>
    <property type="project" value="UniProtKB-KW"/>
</dbReference>
<reference evidence="2 3" key="1">
    <citation type="submission" date="2016-05" db="EMBL/GenBank/DDBJ databases">
        <title>Single-cell genome of chain-forming Candidatus Thiomargarita nelsonii and comparison to other large sulfur-oxidizing bacteria.</title>
        <authorList>
            <person name="Winkel M."/>
            <person name="Salman V."/>
            <person name="Woyke T."/>
            <person name="Schulz-Vogt H."/>
            <person name="Richter M."/>
            <person name="Flood B."/>
            <person name="Bailey J."/>
            <person name="Amann R."/>
            <person name="Mussmann M."/>
        </authorList>
    </citation>
    <scope>NUCLEOTIDE SEQUENCE [LARGE SCALE GENOMIC DNA]</scope>
    <source>
        <strain evidence="2 3">THI036</strain>
    </source>
</reference>
<dbReference type="CDD" id="cd18774">
    <property type="entry name" value="PDC2_HK_sensor"/>
    <property type="match status" value="1"/>
</dbReference>
<evidence type="ECO:0000313" key="3">
    <source>
        <dbReference type="Proteomes" id="UP000076962"/>
    </source>
</evidence>
<organism evidence="2 3">
    <name type="scientific">Candidatus Thiomargarita nelsonii</name>
    <dbReference type="NCBI Taxonomy" id="1003181"/>
    <lineage>
        <taxon>Bacteria</taxon>
        <taxon>Pseudomonadati</taxon>
        <taxon>Pseudomonadota</taxon>
        <taxon>Gammaproteobacteria</taxon>
        <taxon>Thiotrichales</taxon>
        <taxon>Thiotrichaceae</taxon>
        <taxon>Thiomargarita</taxon>
    </lineage>
</organism>
<proteinExistence type="predicted"/>
<evidence type="ECO:0000313" key="2">
    <source>
        <dbReference type="EMBL" id="OAD22336.1"/>
    </source>
</evidence>
<comment type="caution">
    <text evidence="2">The sequence shown here is derived from an EMBL/GenBank/DDBJ whole genome shotgun (WGS) entry which is preliminary data.</text>
</comment>
<feature type="non-terminal residue" evidence="2">
    <location>
        <position position="255"/>
    </location>
</feature>
<dbReference type="Proteomes" id="UP000076962">
    <property type="component" value="Unassembled WGS sequence"/>
</dbReference>
<keyword evidence="3" id="KW-1185">Reference proteome</keyword>
<protein>
    <submittedName>
        <fullName evidence="2">PAS/PAC sensor hybrid histidine kinase</fullName>
    </submittedName>
</protein>